<name>A0A0K0XYQ8_9GAMM</name>
<dbReference type="RefSeq" id="WP_049726352.1">
    <property type="nucleotide sequence ID" value="NZ_CP012154.1"/>
</dbReference>
<evidence type="ECO:0000313" key="1">
    <source>
        <dbReference type="EMBL" id="AKS42823.1"/>
    </source>
</evidence>
<dbReference type="KEGG" id="wma:WM2015_2462"/>
<sequence>MIRTILMSGLALLMLVACGQDETATEGGTTSPASAGGNPLFERIDADTPMLAANLETMPDALIDRFWEPMTAMSEFNRNSYEELAEEAQEDVPVIAALLREIGQLDSREAVESRGISSNGYFAMHLVSVYPFIHVQLSDEAAFEAMIQRVASEGGSEVPTRTVGGEDVVWIEHEDLGLAIHHGDGFATVAVVPDDESMLRRVANLDRPSRAYDAADLVRFDRDRGYTGNGSLFVDLAGVLARLLDENDPLAEPVRQAMDLEVLATDASCRSEIDRLFEIFPRLSAGMTELSDDRVSAEFVVEAESSMAERMAAIADTPVGLSGGETRTISGGIAFDLVAARDFAREVVAAWVETPPQCAAFSSIAAQAPDWQRALNQPIPPVITNVRGLRFNMDRLSMSTPGQVDSAEGTLALFVRNPQMLIGMAQMFSPDIAAMDLQPNGEAKPLPKNLIPNLPDLSAFIALGSDAIAVSFGEGQEARLPEALEQHESDGAVLAYTIDFEGYGELMASMMDAIAADANVDRDELPPSDFMSRLAEYYDSSSIAVRLTDRGIVIDSTTTMEP</sequence>
<dbReference type="AlphaFoldDB" id="A0A0K0XYQ8"/>
<dbReference type="PROSITE" id="PS51257">
    <property type="entry name" value="PROKAR_LIPOPROTEIN"/>
    <property type="match status" value="1"/>
</dbReference>
<protein>
    <submittedName>
        <fullName evidence="1">Uncharacterized protein</fullName>
    </submittedName>
</protein>
<dbReference type="EMBL" id="CP012154">
    <property type="protein sequence ID" value="AKS42823.1"/>
    <property type="molecule type" value="Genomic_DNA"/>
</dbReference>
<dbReference type="OrthoDB" id="5933200at2"/>
<keyword evidence="2" id="KW-1185">Reference proteome</keyword>
<accession>A0A0K0XYQ8</accession>
<organism evidence="1 2">
    <name type="scientific">Wenzhouxiangella marina</name>
    <dbReference type="NCBI Taxonomy" id="1579979"/>
    <lineage>
        <taxon>Bacteria</taxon>
        <taxon>Pseudomonadati</taxon>
        <taxon>Pseudomonadota</taxon>
        <taxon>Gammaproteobacteria</taxon>
        <taxon>Chromatiales</taxon>
        <taxon>Wenzhouxiangellaceae</taxon>
        <taxon>Wenzhouxiangella</taxon>
    </lineage>
</organism>
<dbReference type="Proteomes" id="UP000066624">
    <property type="component" value="Chromosome"/>
</dbReference>
<proteinExistence type="predicted"/>
<reference evidence="1 2" key="1">
    <citation type="submission" date="2015-07" db="EMBL/GenBank/DDBJ databases">
        <authorList>
            <person name="Noorani M."/>
        </authorList>
    </citation>
    <scope>NUCLEOTIDE SEQUENCE [LARGE SCALE GENOMIC DNA]</scope>
    <source>
        <strain evidence="1 2">KCTC 42284</strain>
    </source>
</reference>
<gene>
    <name evidence="1" type="ORF">WM2015_2462</name>
</gene>
<evidence type="ECO:0000313" key="2">
    <source>
        <dbReference type="Proteomes" id="UP000066624"/>
    </source>
</evidence>